<dbReference type="InterPro" id="IPR046542">
    <property type="entry name" value="DUF6801"/>
</dbReference>
<keyword evidence="4" id="KW-1185">Reference proteome</keyword>
<comment type="caution">
    <text evidence="3">The sequence shown here is derived from an EMBL/GenBank/DDBJ whole genome shotgun (WGS) entry which is preliminary data.</text>
</comment>
<dbReference type="Proteomes" id="UP000666915">
    <property type="component" value="Unassembled WGS sequence"/>
</dbReference>
<dbReference type="EMBL" id="JAGEOK010000009">
    <property type="protein sequence ID" value="MBO2438822.1"/>
    <property type="molecule type" value="Genomic_DNA"/>
</dbReference>
<proteinExistence type="predicted"/>
<accession>A0ABS3QXU1</accession>
<dbReference type="PROSITE" id="PS51318">
    <property type="entry name" value="TAT"/>
    <property type="match status" value="1"/>
</dbReference>
<feature type="chain" id="PRO_5045717249" description="DUF6801 domain-containing protein" evidence="1">
    <location>
        <begin position="40"/>
        <end position="384"/>
    </location>
</feature>
<dbReference type="RefSeq" id="WP_208267142.1">
    <property type="nucleotide sequence ID" value="NZ_BAAAGM010000112.1"/>
</dbReference>
<name>A0ABS3QXU1_9ACTN</name>
<feature type="signal peptide" evidence="1">
    <location>
        <begin position="1"/>
        <end position="39"/>
    </location>
</feature>
<gene>
    <name evidence="3" type="ORF">J4557_14980</name>
</gene>
<evidence type="ECO:0000256" key="1">
    <source>
        <dbReference type="SAM" id="SignalP"/>
    </source>
</evidence>
<reference evidence="3 4" key="1">
    <citation type="submission" date="2021-03" db="EMBL/GenBank/DDBJ databases">
        <authorList>
            <person name="Kanchanasin P."/>
            <person name="Saeng-In P."/>
            <person name="Phongsopitanun W."/>
            <person name="Yuki M."/>
            <person name="Kudo T."/>
            <person name="Ohkuma M."/>
            <person name="Tanasupawat S."/>
        </authorList>
    </citation>
    <scope>NUCLEOTIDE SEQUENCE [LARGE SCALE GENOMIC DNA]</scope>
    <source>
        <strain evidence="3 4">L46</strain>
    </source>
</reference>
<evidence type="ECO:0000313" key="3">
    <source>
        <dbReference type="EMBL" id="MBO2438822.1"/>
    </source>
</evidence>
<protein>
    <recommendedName>
        <fullName evidence="2">DUF6801 domain-containing protein</fullName>
    </recommendedName>
</protein>
<sequence>MRATRRRAGRTAGNAAVACAVALASGAAALAGTAAPAAAEPVSLTLGYHCVFPLIGPEPVSVKISTDVPKTVVSGQQVPGFTVDSVSTVGAGSTRGLAAVGTARLDGTALAKASITVPDVPSGLAVPVTSKLDTTAVPAEGAFDVHARGTTVPLTFRKTGKGTIRVGDLVLTLAPSIGDGGPSGLGTFESECTQDPGQDDVLATFDVVDSTPASTHHDYTVRGTAAVKAGAGTVPLNGSLSADIDPGTGNVTGALDLAPATAALKAWGFLPVTADVAFGSPGTTTGRLAGGALTADAALDVRVTSFAVFGLPVGGGDQCRTAAPADVPLDSGGPFDPALGGRLASTGFTLPPLQDCGALTPLLGSLTAGPGNTADLTLTPKEQG</sequence>
<organism evidence="3 4">
    <name type="scientific">Actinomadura nitritigenes</name>
    <dbReference type="NCBI Taxonomy" id="134602"/>
    <lineage>
        <taxon>Bacteria</taxon>
        <taxon>Bacillati</taxon>
        <taxon>Actinomycetota</taxon>
        <taxon>Actinomycetes</taxon>
        <taxon>Streptosporangiales</taxon>
        <taxon>Thermomonosporaceae</taxon>
        <taxon>Actinomadura</taxon>
    </lineage>
</organism>
<evidence type="ECO:0000259" key="2">
    <source>
        <dbReference type="Pfam" id="PF20611"/>
    </source>
</evidence>
<dbReference type="Pfam" id="PF20611">
    <property type="entry name" value="DUF6801"/>
    <property type="match status" value="1"/>
</dbReference>
<evidence type="ECO:0000313" key="4">
    <source>
        <dbReference type="Proteomes" id="UP000666915"/>
    </source>
</evidence>
<feature type="domain" description="DUF6801" evidence="2">
    <location>
        <begin position="48"/>
        <end position="203"/>
    </location>
</feature>
<keyword evidence="1" id="KW-0732">Signal</keyword>
<dbReference type="InterPro" id="IPR006311">
    <property type="entry name" value="TAT_signal"/>
</dbReference>